<name>A0ABY1BN00_9PSED</name>
<comment type="caution">
    <text evidence="3">The sequence shown here is derived from an EMBL/GenBank/DDBJ whole genome shotgun (WGS) entry which is preliminary data.</text>
</comment>
<keyword evidence="4" id="KW-1185">Reference proteome</keyword>
<feature type="region of interest" description="Disordered" evidence="1">
    <location>
        <begin position="125"/>
        <end position="188"/>
    </location>
</feature>
<evidence type="ECO:0000256" key="2">
    <source>
        <dbReference type="SAM" id="SignalP"/>
    </source>
</evidence>
<sequence length="329" mass="35141">MPRPRRSTRALLLLALLPWLGNALADATPPAETPPATDEVPSERPTLPERSQLDATALSEQLPAAQQQQLGPDSDRFLALWRAANTPSPKGAVVILPAAGQSADDPRLAGPLRASLPDIGWHSLSLTLPDPGDPLQALPPAETAPTPEADPAADPSAPPAEPSETAAPPKAAEPAAANPALSPEAQQQAQAERIFARIDAALAFAQSQQASRLVLLGDGSGAYWAGRYLSERKPETVQHLIVVEPTVPLGFAPPLDELLPALKLGTGDFYYKDQAVDRTQALLRKQAAKRLGHTTYTQIAMKALPGNQAVEREQLQRRIRGWLEKNVQK</sequence>
<dbReference type="InterPro" id="IPR029058">
    <property type="entry name" value="AB_hydrolase_fold"/>
</dbReference>
<feature type="compositionally biased region" description="Low complexity" evidence="1">
    <location>
        <begin position="134"/>
        <end position="155"/>
    </location>
</feature>
<gene>
    <name evidence="3" type="ORF">SAMN05216600_11852</name>
</gene>
<evidence type="ECO:0000313" key="3">
    <source>
        <dbReference type="EMBL" id="SER22412.1"/>
    </source>
</evidence>
<dbReference type="RefSeq" id="WP_069520846.1">
    <property type="nucleotide sequence ID" value="NZ_FOFP01000018.1"/>
</dbReference>
<reference evidence="3 4" key="1">
    <citation type="submission" date="2016-10" db="EMBL/GenBank/DDBJ databases">
        <authorList>
            <person name="Varghese N."/>
            <person name="Submissions S."/>
        </authorList>
    </citation>
    <scope>NUCLEOTIDE SEQUENCE [LARGE SCALE GENOMIC DNA]</scope>
    <source>
        <strain evidence="3 4">CIP 109853</strain>
    </source>
</reference>
<keyword evidence="2" id="KW-0732">Signal</keyword>
<dbReference type="SUPFAM" id="SSF53474">
    <property type="entry name" value="alpha/beta-Hydrolases"/>
    <property type="match status" value="1"/>
</dbReference>
<evidence type="ECO:0000256" key="1">
    <source>
        <dbReference type="SAM" id="MobiDB-lite"/>
    </source>
</evidence>
<dbReference type="Proteomes" id="UP000198512">
    <property type="component" value="Unassembled WGS sequence"/>
</dbReference>
<dbReference type="EMBL" id="FOFP01000018">
    <property type="protein sequence ID" value="SER22412.1"/>
    <property type="molecule type" value="Genomic_DNA"/>
</dbReference>
<protein>
    <recommendedName>
        <fullName evidence="5">DUF3530 domain-containing protein</fullName>
    </recommendedName>
</protein>
<organism evidence="3 4">
    <name type="scientific">Pseudomonas cuatrocienegasensis</name>
    <dbReference type="NCBI Taxonomy" id="543360"/>
    <lineage>
        <taxon>Bacteria</taxon>
        <taxon>Pseudomonadati</taxon>
        <taxon>Pseudomonadota</taxon>
        <taxon>Gammaproteobacteria</taxon>
        <taxon>Pseudomonadales</taxon>
        <taxon>Pseudomonadaceae</taxon>
        <taxon>Pseudomonas</taxon>
    </lineage>
</organism>
<feature type="region of interest" description="Disordered" evidence="1">
    <location>
        <begin position="25"/>
        <end position="52"/>
    </location>
</feature>
<feature type="chain" id="PRO_5046524412" description="DUF3530 domain-containing protein" evidence="2">
    <location>
        <begin position="26"/>
        <end position="329"/>
    </location>
</feature>
<dbReference type="Pfam" id="PF12048">
    <property type="entry name" value="DUF3530"/>
    <property type="match status" value="1"/>
</dbReference>
<feature type="compositionally biased region" description="Low complexity" evidence="1">
    <location>
        <begin position="162"/>
        <end position="185"/>
    </location>
</feature>
<feature type="compositionally biased region" description="Low complexity" evidence="1">
    <location>
        <begin position="25"/>
        <end position="39"/>
    </location>
</feature>
<evidence type="ECO:0008006" key="5">
    <source>
        <dbReference type="Google" id="ProtNLM"/>
    </source>
</evidence>
<feature type="signal peptide" evidence="2">
    <location>
        <begin position="1"/>
        <end position="25"/>
    </location>
</feature>
<evidence type="ECO:0000313" key="4">
    <source>
        <dbReference type="Proteomes" id="UP000198512"/>
    </source>
</evidence>
<accession>A0ABY1BN00</accession>
<dbReference type="InterPro" id="IPR022529">
    <property type="entry name" value="DUF3530"/>
</dbReference>
<proteinExistence type="predicted"/>